<dbReference type="EMBL" id="MNBE01000607">
    <property type="protein sequence ID" value="OKP04955.1"/>
    <property type="molecule type" value="Genomic_DNA"/>
</dbReference>
<keyword evidence="1" id="KW-0732">Signal</keyword>
<evidence type="ECO:0000313" key="3">
    <source>
        <dbReference type="Proteomes" id="UP000186955"/>
    </source>
</evidence>
<reference evidence="2 3" key="1">
    <citation type="submission" date="2016-10" db="EMBL/GenBank/DDBJ databases">
        <title>Genome sequence of the ascomycete fungus Penicillium subrubescens.</title>
        <authorList>
            <person name="De Vries R.P."/>
            <person name="Peng M."/>
            <person name="Dilokpimol A."/>
            <person name="Hilden K."/>
            <person name="Makela M.R."/>
            <person name="Grigoriev I."/>
            <person name="Riley R."/>
            <person name="Granchi Z."/>
        </authorList>
    </citation>
    <scope>NUCLEOTIDE SEQUENCE [LARGE SCALE GENOMIC DNA]</scope>
    <source>
        <strain evidence="2 3">CBS 132785</strain>
    </source>
</reference>
<evidence type="ECO:0000313" key="2">
    <source>
        <dbReference type="EMBL" id="OKP04955.1"/>
    </source>
</evidence>
<accession>A0A1Q5TXI2</accession>
<organism evidence="2 3">
    <name type="scientific">Penicillium subrubescens</name>
    <dbReference type="NCBI Taxonomy" id="1316194"/>
    <lineage>
        <taxon>Eukaryota</taxon>
        <taxon>Fungi</taxon>
        <taxon>Dikarya</taxon>
        <taxon>Ascomycota</taxon>
        <taxon>Pezizomycotina</taxon>
        <taxon>Eurotiomycetes</taxon>
        <taxon>Eurotiomycetidae</taxon>
        <taxon>Eurotiales</taxon>
        <taxon>Aspergillaceae</taxon>
        <taxon>Penicillium</taxon>
    </lineage>
</organism>
<feature type="chain" id="PRO_5012186044" evidence="1">
    <location>
        <begin position="19"/>
        <end position="67"/>
    </location>
</feature>
<dbReference type="AlphaFoldDB" id="A0A1Q5TXI2"/>
<sequence>MHFSTVTTIFGLVAVTIAAPAAPSGGPPGGVTYGHHQGSESVCFCCPSDENDPESGNCSRLAEDNTC</sequence>
<keyword evidence="3" id="KW-1185">Reference proteome</keyword>
<comment type="caution">
    <text evidence="2">The sequence shown here is derived from an EMBL/GenBank/DDBJ whole genome shotgun (WGS) entry which is preliminary data.</text>
</comment>
<name>A0A1Q5TXI2_9EURO</name>
<proteinExistence type="predicted"/>
<dbReference type="Proteomes" id="UP000186955">
    <property type="component" value="Unassembled WGS sequence"/>
</dbReference>
<protein>
    <submittedName>
        <fullName evidence="2">Uncharacterized protein</fullName>
    </submittedName>
</protein>
<gene>
    <name evidence="2" type="ORF">PENSUB_6700</name>
</gene>
<evidence type="ECO:0000256" key="1">
    <source>
        <dbReference type="SAM" id="SignalP"/>
    </source>
</evidence>
<feature type="signal peptide" evidence="1">
    <location>
        <begin position="1"/>
        <end position="18"/>
    </location>
</feature>